<evidence type="ECO:0000313" key="3">
    <source>
        <dbReference type="EMBL" id="AYV76996.1"/>
    </source>
</evidence>
<evidence type="ECO:0000259" key="2">
    <source>
        <dbReference type="Pfam" id="PF13392"/>
    </source>
</evidence>
<keyword evidence="3" id="KW-0255">Endonuclease</keyword>
<sequence>MEIQLGGKLGGVTIVSPEDHGRVSEHKWHDDGEGYATATIDGTNVRLNRFIKCCPENLEVDHINRNTFDNRSENLKICTQLENSQNTSVRKNKTSSDYRGVFFDKATQKFRVLFVYYKEQISLGSFDDEIDAAICFDMYIVHNNITEKELNFPDKRNEYLNTKYIPYVKKKSGKYIGVIFLKRDNKYAARIYINGKNNVLLRSEDEVQCAKAYDKYIVDNSVPNKKKLNFPNDYPNYKEILEIKTEFKPINSKTIRLILNSSPESEVIIDKEDYDKIKNHCWYLNDDGYVVATIGGDTTRIHKFIMNSTISTEFIDHIDSNPLNNIKSNLRRSNKHKNPQNQSKREGASSKYHGVNVIKTSIMKRWKVFVAKHYVGTYIDEISAARARDLYIIINIEDPHYKFNFADWDKKEVRAEWEAKLAIPKNNSEK</sequence>
<dbReference type="GO" id="GO:0004519">
    <property type="term" value="F:endonuclease activity"/>
    <property type="evidence" value="ECO:0007669"/>
    <property type="project" value="UniProtKB-KW"/>
</dbReference>
<dbReference type="Pfam" id="PF13392">
    <property type="entry name" value="HNH_3"/>
    <property type="match status" value="1"/>
</dbReference>
<keyword evidence="3" id="KW-0378">Hydrolase</keyword>
<dbReference type="SUPFAM" id="SSF54060">
    <property type="entry name" value="His-Me finger endonucleases"/>
    <property type="match status" value="2"/>
</dbReference>
<dbReference type="InterPro" id="IPR044925">
    <property type="entry name" value="His-Me_finger_sf"/>
</dbReference>
<dbReference type="SUPFAM" id="SSF54171">
    <property type="entry name" value="DNA-binding domain"/>
    <property type="match status" value="1"/>
</dbReference>
<keyword evidence="3" id="KW-0540">Nuclease</keyword>
<reference evidence="3" key="1">
    <citation type="submission" date="2018-10" db="EMBL/GenBank/DDBJ databases">
        <title>Hidden diversity of soil giant viruses.</title>
        <authorList>
            <person name="Schulz F."/>
            <person name="Alteio L."/>
            <person name="Goudeau D."/>
            <person name="Ryan E.M."/>
            <person name="Malmstrom R.R."/>
            <person name="Blanchard J."/>
            <person name="Woyke T."/>
        </authorList>
    </citation>
    <scope>NUCLEOTIDE SEQUENCE</scope>
    <source>
        <strain evidence="3">BAV1</strain>
    </source>
</reference>
<name>A0A3G4ZQ31_9VIRU</name>
<feature type="region of interest" description="Disordered" evidence="1">
    <location>
        <begin position="327"/>
        <end position="351"/>
    </location>
</feature>
<dbReference type="Gene3D" id="3.90.75.20">
    <property type="match status" value="1"/>
</dbReference>
<dbReference type="InterPro" id="IPR016177">
    <property type="entry name" value="DNA-bd_dom_sf"/>
</dbReference>
<accession>A0A3G4ZQ31</accession>
<dbReference type="InterPro" id="IPR003615">
    <property type="entry name" value="HNH_nuc"/>
</dbReference>
<dbReference type="EMBL" id="MK072004">
    <property type="protein sequence ID" value="AYV76996.1"/>
    <property type="molecule type" value="Genomic_DNA"/>
</dbReference>
<feature type="domain" description="HNH nuclease" evidence="2">
    <location>
        <begin position="54"/>
        <end position="84"/>
    </location>
</feature>
<evidence type="ECO:0000256" key="1">
    <source>
        <dbReference type="SAM" id="MobiDB-lite"/>
    </source>
</evidence>
<organism evidence="3">
    <name type="scientific">Barrevirus sp</name>
    <dbReference type="NCBI Taxonomy" id="2487763"/>
    <lineage>
        <taxon>Viruses</taxon>
        <taxon>Varidnaviria</taxon>
        <taxon>Bamfordvirae</taxon>
        <taxon>Nucleocytoviricota</taxon>
        <taxon>Megaviricetes</taxon>
        <taxon>Imitervirales</taxon>
        <taxon>Mimiviridae</taxon>
        <taxon>Klosneuvirinae</taxon>
    </lineage>
</organism>
<proteinExistence type="predicted"/>
<dbReference type="GO" id="GO:0003677">
    <property type="term" value="F:DNA binding"/>
    <property type="evidence" value="ECO:0007669"/>
    <property type="project" value="InterPro"/>
</dbReference>
<protein>
    <submittedName>
        <fullName evidence="3">HNH endonuclease</fullName>
    </submittedName>
</protein>
<gene>
    <name evidence="3" type="ORF">Barrevirus7_3</name>
</gene>
<feature type="compositionally biased region" description="Basic residues" evidence="1">
    <location>
        <begin position="329"/>
        <end position="338"/>
    </location>
</feature>